<dbReference type="AlphaFoldDB" id="A0A9N8VH19"/>
<proteinExistence type="predicted"/>
<dbReference type="EMBL" id="CAJVPY010000108">
    <property type="protein sequence ID" value="CAG8450403.1"/>
    <property type="molecule type" value="Genomic_DNA"/>
</dbReference>
<accession>A0A9N8VH19</accession>
<evidence type="ECO:0000313" key="1">
    <source>
        <dbReference type="EMBL" id="CAG8450403.1"/>
    </source>
</evidence>
<dbReference type="Proteomes" id="UP000789405">
    <property type="component" value="Unassembled WGS sequence"/>
</dbReference>
<reference evidence="1" key="1">
    <citation type="submission" date="2021-06" db="EMBL/GenBank/DDBJ databases">
        <authorList>
            <person name="Kallberg Y."/>
            <person name="Tangrot J."/>
            <person name="Rosling A."/>
        </authorList>
    </citation>
    <scope>NUCLEOTIDE SEQUENCE</scope>
    <source>
        <strain evidence="1">MA453B</strain>
    </source>
</reference>
<organism evidence="1 2">
    <name type="scientific">Dentiscutata erythropus</name>
    <dbReference type="NCBI Taxonomy" id="1348616"/>
    <lineage>
        <taxon>Eukaryota</taxon>
        <taxon>Fungi</taxon>
        <taxon>Fungi incertae sedis</taxon>
        <taxon>Mucoromycota</taxon>
        <taxon>Glomeromycotina</taxon>
        <taxon>Glomeromycetes</taxon>
        <taxon>Diversisporales</taxon>
        <taxon>Gigasporaceae</taxon>
        <taxon>Dentiscutata</taxon>
    </lineage>
</organism>
<keyword evidence="2" id="KW-1185">Reference proteome</keyword>
<comment type="caution">
    <text evidence="1">The sequence shown here is derived from an EMBL/GenBank/DDBJ whole genome shotgun (WGS) entry which is preliminary data.</text>
</comment>
<name>A0A9N8VH19_9GLOM</name>
<protein>
    <submittedName>
        <fullName evidence="1">13108_t:CDS:1</fullName>
    </submittedName>
</protein>
<sequence length="99" mass="11505">MFINSSNKHCFRTKYVKKEINLAGNAVTNYDRKPIKETNINIIQLSESCKYEQSNESQALEDQERFQNINLPPKLNLVDAISYMLSKGTIYRDLVIITF</sequence>
<gene>
    <name evidence="1" type="ORF">DERYTH_LOCUS481</name>
</gene>
<evidence type="ECO:0000313" key="2">
    <source>
        <dbReference type="Proteomes" id="UP000789405"/>
    </source>
</evidence>
<dbReference type="OrthoDB" id="10465666at2759"/>